<proteinExistence type="predicted"/>
<accession>A0A9Q0RG24</accession>
<sequence length="467" mass="54094">MDNEKEKPKLPFLQAIESQEITLKKAKTIESLSILEGLNYLNESIKRDKFHLGLSQMKLNESKIKISELLQIMGETIKENGRDEYIDISQKLEPYEKRPKVVESFREVVKDVKELWIQKYDWKEDIRVIEDNLVGANIMVVIPREWNHKALLMAHGFRPENLVEQRCDIDTEELFTKRLLKNGWIVAMTSYRRNGRVVREGIEDINNLRGFVVENFGEIEVCILQGRSMGGCVVTHIAEMHPDLYDGCVAIGAALYTKDGENPLDWEYEPKIPIIYLTNQSELGVIQDYIKKSGEKKKKNVIIPAIWEVWREGHDLVSQQERYIAFKYLMDWIQFKSCATYRKTNLFINHQKKKVESPVFDQNGAQGVVVDMDLVYGSFSLNFSAEDMKKLNIGLGKWFDFSVDGSNTKFHAYYGSYPFFVEKGSWITYDDPDGLLCFEILNYYQVISAIETAGVSIGTKVFIYKNF</sequence>
<dbReference type="InterPro" id="IPR029058">
    <property type="entry name" value="AB_hydrolase_fold"/>
</dbReference>
<dbReference type="SUPFAM" id="SSF53474">
    <property type="entry name" value="alpha/beta-Hydrolases"/>
    <property type="match status" value="1"/>
</dbReference>
<dbReference type="Gene3D" id="3.40.50.1820">
    <property type="entry name" value="alpha/beta hydrolase"/>
    <property type="match status" value="1"/>
</dbReference>
<dbReference type="AlphaFoldDB" id="A0A9Q0RG24"/>
<dbReference type="OrthoDB" id="408373at2759"/>
<organism evidence="1 2">
    <name type="scientific">Anaeramoeba ignava</name>
    <name type="common">Anaerobic marine amoeba</name>
    <dbReference type="NCBI Taxonomy" id="1746090"/>
    <lineage>
        <taxon>Eukaryota</taxon>
        <taxon>Metamonada</taxon>
        <taxon>Anaeramoebidae</taxon>
        <taxon>Anaeramoeba</taxon>
    </lineage>
</organism>
<evidence type="ECO:0000313" key="2">
    <source>
        <dbReference type="Proteomes" id="UP001149090"/>
    </source>
</evidence>
<dbReference type="EMBL" id="JAPDFW010000054">
    <property type="protein sequence ID" value="KAJ5078313.1"/>
    <property type="molecule type" value="Genomic_DNA"/>
</dbReference>
<keyword evidence="2" id="KW-1185">Reference proteome</keyword>
<comment type="caution">
    <text evidence="1">The sequence shown here is derived from an EMBL/GenBank/DDBJ whole genome shotgun (WGS) entry which is preliminary data.</text>
</comment>
<protein>
    <submittedName>
        <fullName evidence="1">Phospholipase-related</fullName>
    </submittedName>
</protein>
<name>A0A9Q0RG24_ANAIG</name>
<evidence type="ECO:0000313" key="1">
    <source>
        <dbReference type="EMBL" id="KAJ5078313.1"/>
    </source>
</evidence>
<dbReference type="Proteomes" id="UP001149090">
    <property type="component" value="Unassembled WGS sequence"/>
</dbReference>
<dbReference type="InterPro" id="IPR023227">
    <property type="entry name" value="SAM_OH_AdoTrfase_C_sf"/>
</dbReference>
<gene>
    <name evidence="1" type="ORF">M0811_05101</name>
</gene>
<reference evidence="1" key="1">
    <citation type="submission" date="2022-10" db="EMBL/GenBank/DDBJ databases">
        <title>Novel sulphate-reducing endosymbionts in the free-living metamonad Anaeramoeba.</title>
        <authorList>
            <person name="Jerlstrom-Hultqvist J."/>
            <person name="Cepicka I."/>
            <person name="Gallot-Lavallee L."/>
            <person name="Salas-Leiva D."/>
            <person name="Curtis B.A."/>
            <person name="Zahonova K."/>
            <person name="Pipaliya S."/>
            <person name="Dacks J."/>
            <person name="Roger A.J."/>
        </authorList>
    </citation>
    <scope>NUCLEOTIDE SEQUENCE</scope>
    <source>
        <strain evidence="1">BMAN</strain>
    </source>
</reference>
<dbReference type="SUPFAM" id="SSF101852">
    <property type="entry name" value="Bacterial fluorinating enzyme, C-terminal domain"/>
    <property type="match status" value="1"/>
</dbReference>